<dbReference type="EMBL" id="CH474061">
    <property type="protein sequence ID" value="EDL86234.1"/>
    <property type="molecule type" value="Genomic_DNA"/>
</dbReference>
<gene>
    <name evidence="1" type="ORF">rCG_41877</name>
</gene>
<organism evidence="1 2">
    <name type="scientific">Rattus norvegicus</name>
    <name type="common">Rat</name>
    <dbReference type="NCBI Taxonomy" id="10116"/>
    <lineage>
        <taxon>Eukaryota</taxon>
        <taxon>Metazoa</taxon>
        <taxon>Chordata</taxon>
        <taxon>Craniata</taxon>
        <taxon>Vertebrata</taxon>
        <taxon>Euteleostomi</taxon>
        <taxon>Mammalia</taxon>
        <taxon>Eutheria</taxon>
        <taxon>Euarchontoglires</taxon>
        <taxon>Glires</taxon>
        <taxon>Rodentia</taxon>
        <taxon>Myomorpha</taxon>
        <taxon>Muroidea</taxon>
        <taxon>Muridae</taxon>
        <taxon>Murinae</taxon>
        <taxon>Rattus</taxon>
    </lineage>
</organism>
<dbReference type="Proteomes" id="UP000234681">
    <property type="component" value="Chromosome 15"/>
</dbReference>
<evidence type="ECO:0000313" key="1">
    <source>
        <dbReference type="EMBL" id="EDL86234.1"/>
    </source>
</evidence>
<dbReference type="AlphaFoldDB" id="A6KKP0"/>
<protein>
    <submittedName>
        <fullName evidence="1">RCG41877</fullName>
    </submittedName>
</protein>
<accession>A6KKP0</accession>
<name>A6KKP0_RAT</name>
<evidence type="ECO:0000313" key="2">
    <source>
        <dbReference type="Proteomes" id="UP000234681"/>
    </source>
</evidence>
<reference evidence="1 2" key="1">
    <citation type="submission" date="2005-07" db="EMBL/GenBank/DDBJ databases">
        <authorList>
            <person name="Mural R.J."/>
            <person name="Li P.W."/>
            <person name="Adams M.D."/>
            <person name="Amanatides P.G."/>
            <person name="Baden-Tillson H."/>
            <person name="Barnstead M."/>
            <person name="Chin S.H."/>
            <person name="Dew I."/>
            <person name="Evans C.A."/>
            <person name="Ferriera S."/>
            <person name="Flanigan M."/>
            <person name="Fosler C."/>
            <person name="Glodek A."/>
            <person name="Gu Z."/>
            <person name="Holt R.A."/>
            <person name="Jennings D."/>
            <person name="Kraft C.L."/>
            <person name="Lu F."/>
            <person name="Nguyen T."/>
            <person name="Nusskern D.R."/>
            <person name="Pfannkoch C.M."/>
            <person name="Sitter C."/>
            <person name="Sutton G.G."/>
            <person name="Venter J.C."/>
            <person name="Wang Z."/>
            <person name="Woodage T."/>
            <person name="Zheng X.H."/>
            <person name="Zhong F."/>
        </authorList>
    </citation>
    <scope>NUCLEOTIDE SEQUENCE [LARGE SCALE GENOMIC DNA]</scope>
    <source>
        <strain>BN</strain>
        <strain evidence="2">Sprague-Dawley</strain>
    </source>
</reference>
<proteinExistence type="predicted"/>
<sequence>MVTSSPALLCVLELASCRFLFLGPPGHFFLKFIQLTFRGDLPI</sequence>